<evidence type="ECO:0000313" key="3">
    <source>
        <dbReference type="Proteomes" id="UP000184514"/>
    </source>
</evidence>
<accession>A0A1L9P283</accession>
<dbReference type="InterPro" id="IPR015424">
    <property type="entry name" value="PyrdxlP-dep_Trfase"/>
</dbReference>
<dbReference type="InterPro" id="IPR015421">
    <property type="entry name" value="PyrdxlP-dep_Trfase_major"/>
</dbReference>
<keyword evidence="2" id="KW-0456">Lyase</keyword>
<dbReference type="PANTHER" id="PTHR43510:SF1">
    <property type="entry name" value="AMINOTRANSFERASE FUNCTION, HYPOTHETICAL (EUROFUNG)"/>
    <property type="match status" value="1"/>
</dbReference>
<dbReference type="EC" id="4.3.2.-" evidence="2"/>
<dbReference type="OrthoDB" id="9803354at2"/>
<dbReference type="Gene3D" id="3.90.1150.10">
    <property type="entry name" value="Aspartate Aminotransferase, domain 1"/>
    <property type="match status" value="1"/>
</dbReference>
<dbReference type="GO" id="GO:0016829">
    <property type="term" value="F:lyase activity"/>
    <property type="evidence" value="ECO:0007669"/>
    <property type="project" value="UniProtKB-KW"/>
</dbReference>
<dbReference type="InterPro" id="IPR015422">
    <property type="entry name" value="PyrdxlP-dep_Trfase_small"/>
</dbReference>
<evidence type="ECO:0000259" key="1">
    <source>
        <dbReference type="Pfam" id="PF00155"/>
    </source>
</evidence>
<dbReference type="GO" id="GO:0030170">
    <property type="term" value="F:pyridoxal phosphate binding"/>
    <property type="evidence" value="ECO:0007669"/>
    <property type="project" value="InterPro"/>
</dbReference>
<organism evidence="2 3">
    <name type="scientific">Planktotalea frisia</name>
    <dbReference type="NCBI Taxonomy" id="696762"/>
    <lineage>
        <taxon>Bacteria</taxon>
        <taxon>Pseudomonadati</taxon>
        <taxon>Pseudomonadota</taxon>
        <taxon>Alphaproteobacteria</taxon>
        <taxon>Rhodobacterales</taxon>
        <taxon>Paracoccaceae</taxon>
        <taxon>Planktotalea</taxon>
    </lineage>
</organism>
<dbReference type="PANTHER" id="PTHR43510">
    <property type="entry name" value="AMINOTRANSFERASE FUNCTION, HYPOTHETICAL (EUROFUNG)"/>
    <property type="match status" value="1"/>
</dbReference>
<proteinExistence type="predicted"/>
<dbReference type="Proteomes" id="UP000184514">
    <property type="component" value="Unassembled WGS sequence"/>
</dbReference>
<comment type="caution">
    <text evidence="2">The sequence shown here is derived from an EMBL/GenBank/DDBJ whole genome shotgun (WGS) entry which is preliminary data.</text>
</comment>
<gene>
    <name evidence="2" type="primary">vioD_1</name>
    <name evidence="2" type="ORF">PFRI_02290</name>
</gene>
<dbReference type="STRING" id="696762.PFRI_02290"/>
<dbReference type="InterPro" id="IPR004839">
    <property type="entry name" value="Aminotransferase_I/II_large"/>
</dbReference>
<dbReference type="Gene3D" id="3.40.640.10">
    <property type="entry name" value="Type I PLP-dependent aspartate aminotransferase-like (Major domain)"/>
    <property type="match status" value="1"/>
</dbReference>
<dbReference type="Pfam" id="PF00155">
    <property type="entry name" value="Aminotran_1_2"/>
    <property type="match status" value="1"/>
</dbReference>
<protein>
    <submittedName>
        <fullName evidence="2">Capreomycidine synthase</fullName>
        <ecNumber evidence="2">4.3.2.-</ecNumber>
    </submittedName>
</protein>
<dbReference type="AlphaFoldDB" id="A0A1L9P283"/>
<dbReference type="CDD" id="cd00609">
    <property type="entry name" value="AAT_like"/>
    <property type="match status" value="1"/>
</dbReference>
<dbReference type="SUPFAM" id="SSF53383">
    <property type="entry name" value="PLP-dependent transferases"/>
    <property type="match status" value="1"/>
</dbReference>
<feature type="domain" description="Aminotransferase class I/classII large" evidence="1">
    <location>
        <begin position="54"/>
        <end position="365"/>
    </location>
</feature>
<sequence length="374" mass="40900">MKVKIHTLFEYLLETTESDPEAFVGFSLSKSPVLGDYLDDLDPNLSLDWNGRSFRGLPELRAHVLRQAGLEQTCDINDVLITAGAAEANYLALRQLLEPGDEIVIEKPGWPQAEVMAKAQGAVIKTGFRRETSGWDLDLEELRSLVTPKTKLIFLTNPNNPTGRLLTPDELAEIVDIARSVNAWLIVDEVYAGLEWSAPRPPSIAGLYERGITTGSVSKALGLQGLRTGWMICQDKNLIMDAVILRENSSEIMNILGEVIAEIALRPERYKTALEDARTAGQANLKELNTFIESQPLLSWTPPEAGLIGLARLGNNLDGGFVAKRLLEPPYKTFLLPGSAYDQPSHIRMGVGGGAEANLALGLSRLSAFLNAQN</sequence>
<dbReference type="EMBL" id="MLCB01000019">
    <property type="protein sequence ID" value="OJI95524.1"/>
    <property type="molecule type" value="Genomic_DNA"/>
</dbReference>
<evidence type="ECO:0000313" key="2">
    <source>
        <dbReference type="EMBL" id="OJI95524.1"/>
    </source>
</evidence>
<name>A0A1L9P283_9RHOB</name>
<reference evidence="2 3" key="1">
    <citation type="submission" date="2016-10" db="EMBL/GenBank/DDBJ databases">
        <title>Genome sequence of Planktotalea frisia SH6-1.</title>
        <authorList>
            <person name="Poehlein A."/>
            <person name="Bakenhus I."/>
            <person name="Voget S."/>
            <person name="Brinkhoff T."/>
            <person name="Simon M."/>
        </authorList>
    </citation>
    <scope>NUCLEOTIDE SEQUENCE [LARGE SCALE GENOMIC DNA]</scope>
    <source>
        <strain evidence="2 3">SH6-1</strain>
    </source>
</reference>
<dbReference type="RefSeq" id="WP_072628935.1">
    <property type="nucleotide sequence ID" value="NZ_MLCB01000019.1"/>
</dbReference>
<keyword evidence="3" id="KW-1185">Reference proteome</keyword>